<evidence type="ECO:0000256" key="3">
    <source>
        <dbReference type="ARBA" id="ARBA00008919"/>
    </source>
</evidence>
<dbReference type="FunFam" id="3.40.50.11660:FF:000006">
    <property type="entry name" value="Alpha-(1,3)-fucosyltransferase C"/>
    <property type="match status" value="1"/>
</dbReference>
<keyword evidence="8 12" id="KW-1133">Transmembrane helix</keyword>
<dbReference type="RefSeq" id="XP_031565268.1">
    <property type="nucleotide sequence ID" value="XM_031709408.1"/>
</dbReference>
<dbReference type="InterPro" id="IPR038577">
    <property type="entry name" value="GT10-like_C_sf"/>
</dbReference>
<dbReference type="GeneID" id="116300530"/>
<evidence type="ECO:0000256" key="11">
    <source>
        <dbReference type="ARBA" id="ARBA00023180"/>
    </source>
</evidence>
<comment type="pathway">
    <text evidence="2">Protein modification; protein glycosylation.</text>
</comment>
<dbReference type="KEGG" id="aten:116300530"/>
<keyword evidence="11" id="KW-0325">Glycoprotein</keyword>
<evidence type="ECO:0000259" key="14">
    <source>
        <dbReference type="Pfam" id="PF17039"/>
    </source>
</evidence>
<dbReference type="Proteomes" id="UP000515163">
    <property type="component" value="Unplaced"/>
</dbReference>
<gene>
    <name evidence="16" type="primary">LOC116300530</name>
</gene>
<dbReference type="GO" id="GO:0000139">
    <property type="term" value="C:Golgi membrane"/>
    <property type="evidence" value="ECO:0007669"/>
    <property type="project" value="UniProtKB-SubCell"/>
</dbReference>
<evidence type="ECO:0000259" key="13">
    <source>
        <dbReference type="Pfam" id="PF00852"/>
    </source>
</evidence>
<dbReference type="EC" id="2.4.1.-" evidence="12"/>
<keyword evidence="9 12" id="KW-0333">Golgi apparatus</keyword>
<keyword evidence="6 12" id="KW-0812">Transmembrane</keyword>
<reference evidence="16" key="1">
    <citation type="submission" date="2025-08" db="UniProtKB">
        <authorList>
            <consortium name="RefSeq"/>
        </authorList>
    </citation>
    <scope>IDENTIFICATION</scope>
    <source>
        <tissue evidence="16">Tentacle</tissue>
    </source>
</reference>
<accession>A0A6P8IAR8</accession>
<dbReference type="Pfam" id="PF00852">
    <property type="entry name" value="Glyco_transf_10"/>
    <property type="match status" value="1"/>
</dbReference>
<dbReference type="OrthoDB" id="5987436at2759"/>
<evidence type="ECO:0000256" key="6">
    <source>
        <dbReference type="ARBA" id="ARBA00022692"/>
    </source>
</evidence>
<feature type="domain" description="Fucosyltransferase C-terminal" evidence="13">
    <location>
        <begin position="241"/>
        <end position="416"/>
    </location>
</feature>
<keyword evidence="4 12" id="KW-0328">Glycosyltransferase</keyword>
<dbReference type="InterPro" id="IPR055270">
    <property type="entry name" value="Glyco_tran_10_C"/>
</dbReference>
<dbReference type="SUPFAM" id="SSF53756">
    <property type="entry name" value="UDP-Glycosyltransferase/glycogen phosphorylase"/>
    <property type="match status" value="1"/>
</dbReference>
<sequence length="438" mass="51139">MNKQGVFISLVFAVCFVVGILINSLGYEKIHSMVQKKMKENFEKVFGEYLHRNPTNFSDGLKIDDNITTPFNTTQAEFDIIHEVLRTLRGRFDDSHLRQESAKVNSTKLVMMYTPFFNDLNWLVKEEGYNTIDGTKCPYYQCEFTTDKKDFIRSDAVIFHARDMTGLEELRNLQKTRPTHQRWIYFIMESPIFTPDPSPYNGMFNWTLTYRPDSDLRFPYGNYFPRHTPWKEQESLKKIIASKTKLVFWASSHCGLLRDKYVGKLRKFINVDIFGACGALLGGGAGSCARFSKDCTEKLQQYKFALAFENYMCEDYITEKYWWRLLIGVVPVVMGGSKYDSKVAVPGSYINAADFPTTQALANYLLYLNKNNTAYMEFFEWKKKYVVRDTLKYFKCALCAKLNLDHKPKMYERLDETWSKTKHCGKTDKIFNDIINRS</sequence>
<dbReference type="FunCoup" id="A0A6P8IAR8">
    <property type="interactions" value="1031"/>
</dbReference>
<dbReference type="AlphaFoldDB" id="A0A6P8IAR8"/>
<dbReference type="GO" id="GO:0032580">
    <property type="term" value="C:Golgi cisterna membrane"/>
    <property type="evidence" value="ECO:0007669"/>
    <property type="project" value="UniProtKB-SubCell"/>
</dbReference>
<dbReference type="InParanoid" id="A0A6P8IAR8"/>
<dbReference type="InterPro" id="IPR001503">
    <property type="entry name" value="Glyco_trans_10"/>
</dbReference>
<dbReference type="PANTHER" id="PTHR48438">
    <property type="entry name" value="ALPHA-(1,3)-FUCOSYLTRANSFERASE C-RELATED"/>
    <property type="match status" value="1"/>
</dbReference>
<evidence type="ECO:0000256" key="7">
    <source>
        <dbReference type="ARBA" id="ARBA00022968"/>
    </source>
</evidence>
<keyword evidence="15" id="KW-1185">Reference proteome</keyword>
<dbReference type="UniPathway" id="UPA00378"/>
<dbReference type="Pfam" id="PF17039">
    <property type="entry name" value="Glyco_tran_10_N"/>
    <property type="match status" value="1"/>
</dbReference>
<name>A0A6P8IAR8_ACTTE</name>
<dbReference type="PANTHER" id="PTHR48438:SF1">
    <property type="entry name" value="ALPHA-(1,3)-FUCOSYLTRANSFERASE C-RELATED"/>
    <property type="match status" value="1"/>
</dbReference>
<evidence type="ECO:0000256" key="12">
    <source>
        <dbReference type="RuleBase" id="RU003832"/>
    </source>
</evidence>
<feature type="transmembrane region" description="Helical" evidence="12">
    <location>
        <begin position="6"/>
        <end position="27"/>
    </location>
</feature>
<evidence type="ECO:0000313" key="16">
    <source>
        <dbReference type="RefSeq" id="XP_031565268.1"/>
    </source>
</evidence>
<evidence type="ECO:0000256" key="10">
    <source>
        <dbReference type="ARBA" id="ARBA00023136"/>
    </source>
</evidence>
<proteinExistence type="inferred from homology"/>
<dbReference type="GO" id="GO:0008417">
    <property type="term" value="F:fucosyltransferase activity"/>
    <property type="evidence" value="ECO:0007669"/>
    <property type="project" value="InterPro"/>
</dbReference>
<comment type="subcellular location">
    <subcellularLocation>
        <location evidence="1">Golgi apparatus membrane</location>
        <topology evidence="1">Single-pass type II membrane protein</topology>
    </subcellularLocation>
    <subcellularLocation>
        <location evidence="12">Golgi apparatus</location>
        <location evidence="12">Golgi stack membrane</location>
        <topology evidence="12">Single-pass type II membrane protein</topology>
    </subcellularLocation>
</comment>
<dbReference type="InterPro" id="IPR031481">
    <property type="entry name" value="Glyco_tran_10_N"/>
</dbReference>
<feature type="domain" description="Fucosyltransferase N-terminal" evidence="14">
    <location>
        <begin position="106"/>
        <end position="221"/>
    </location>
</feature>
<organism evidence="15 16">
    <name type="scientific">Actinia tenebrosa</name>
    <name type="common">Australian red waratah sea anemone</name>
    <dbReference type="NCBI Taxonomy" id="6105"/>
    <lineage>
        <taxon>Eukaryota</taxon>
        <taxon>Metazoa</taxon>
        <taxon>Cnidaria</taxon>
        <taxon>Anthozoa</taxon>
        <taxon>Hexacorallia</taxon>
        <taxon>Actiniaria</taxon>
        <taxon>Actiniidae</taxon>
        <taxon>Actinia</taxon>
    </lineage>
</organism>
<evidence type="ECO:0000256" key="5">
    <source>
        <dbReference type="ARBA" id="ARBA00022679"/>
    </source>
</evidence>
<keyword evidence="5 12" id="KW-0808">Transferase</keyword>
<evidence type="ECO:0000256" key="1">
    <source>
        <dbReference type="ARBA" id="ARBA00004323"/>
    </source>
</evidence>
<protein>
    <recommendedName>
        <fullName evidence="12">Fucosyltransferase</fullName>
        <ecNumber evidence="12">2.4.1.-</ecNumber>
    </recommendedName>
</protein>
<evidence type="ECO:0000256" key="4">
    <source>
        <dbReference type="ARBA" id="ARBA00022676"/>
    </source>
</evidence>
<evidence type="ECO:0000313" key="15">
    <source>
        <dbReference type="Proteomes" id="UP000515163"/>
    </source>
</evidence>
<keyword evidence="7" id="KW-0735">Signal-anchor</keyword>
<evidence type="ECO:0000256" key="9">
    <source>
        <dbReference type="ARBA" id="ARBA00023034"/>
    </source>
</evidence>
<keyword evidence="10 12" id="KW-0472">Membrane</keyword>
<dbReference type="Gene3D" id="3.40.50.11660">
    <property type="entry name" value="Glycosyl transferase family 10, C-terminal domain"/>
    <property type="match status" value="1"/>
</dbReference>
<evidence type="ECO:0000256" key="2">
    <source>
        <dbReference type="ARBA" id="ARBA00004922"/>
    </source>
</evidence>
<evidence type="ECO:0000256" key="8">
    <source>
        <dbReference type="ARBA" id="ARBA00022989"/>
    </source>
</evidence>
<comment type="similarity">
    <text evidence="3 12">Belongs to the glycosyltransferase 10 family.</text>
</comment>